<name>A0A1K1NP31_9FLAO</name>
<keyword evidence="2" id="KW-1185">Reference proteome</keyword>
<dbReference type="RefSeq" id="WP_072302973.1">
    <property type="nucleotide sequence ID" value="NZ_FPIY01000002.1"/>
</dbReference>
<reference evidence="2" key="1">
    <citation type="submission" date="2016-11" db="EMBL/GenBank/DDBJ databases">
        <authorList>
            <person name="Varghese N."/>
            <person name="Submissions S."/>
        </authorList>
    </citation>
    <scope>NUCLEOTIDE SEQUENCE [LARGE SCALE GENOMIC DNA]</scope>
    <source>
        <strain evidence="2">DSM 24786</strain>
    </source>
</reference>
<organism evidence="1 2">
    <name type="scientific">Cellulophaga fucicola</name>
    <dbReference type="NCBI Taxonomy" id="76595"/>
    <lineage>
        <taxon>Bacteria</taxon>
        <taxon>Pseudomonadati</taxon>
        <taxon>Bacteroidota</taxon>
        <taxon>Flavobacteriia</taxon>
        <taxon>Flavobacteriales</taxon>
        <taxon>Flavobacteriaceae</taxon>
        <taxon>Cellulophaga</taxon>
    </lineage>
</organism>
<evidence type="ECO:0000313" key="1">
    <source>
        <dbReference type="EMBL" id="SFW37068.1"/>
    </source>
</evidence>
<proteinExistence type="predicted"/>
<dbReference type="AlphaFoldDB" id="A0A1K1NP31"/>
<gene>
    <name evidence="1" type="ORF">SAMN05660313_01282</name>
</gene>
<protein>
    <submittedName>
        <fullName evidence="1">Uncharacterized protein</fullName>
    </submittedName>
</protein>
<sequence length="194" mass="22381">MKIFLLILLLAISLQSFGQKNYRIKKCIWSITPPAAYSARVDNFEKIVKAGETYIKKQKNDGVTLSTDDTVLFSLAKTDSVQMNIVLASYKNNESIEQYTLKGYAEILGEYLEIHPKDNSPKNTVNVLVRELVIDKMKFYLIRKTTNYTVEKYSYTSDYYVAEIEGKEFSITAIYDNEFDKQKIEKAVLESTFK</sequence>
<dbReference type="Proteomes" id="UP000183257">
    <property type="component" value="Unassembled WGS sequence"/>
</dbReference>
<dbReference type="OrthoDB" id="1438314at2"/>
<accession>A0A1K1NP31</accession>
<dbReference type="EMBL" id="FPIY01000002">
    <property type="protein sequence ID" value="SFW37068.1"/>
    <property type="molecule type" value="Genomic_DNA"/>
</dbReference>
<dbReference type="STRING" id="76595.SAMN05660313_01282"/>
<evidence type="ECO:0000313" key="2">
    <source>
        <dbReference type="Proteomes" id="UP000183257"/>
    </source>
</evidence>